<gene>
    <name evidence="1" type="ORF">EGYM00163_LOCUS18327</name>
</gene>
<name>A0A7S4CV25_9EUGL</name>
<evidence type="ECO:0000313" key="1">
    <source>
        <dbReference type="EMBL" id="CAE0807199.1"/>
    </source>
</evidence>
<dbReference type="AlphaFoldDB" id="A0A7S4CV25"/>
<sequence length="115" mass="12637">MDVHIVSANHAKCQQLITPDSREPSIYASMYSCHYFCTDLQLCVNTLRNPFVPQQVMEIQLPGSMCYTRVLNAAHGTGDCLVVMGCAQALAGGAQRTRESCNAKDCRCWTAHEPG</sequence>
<protein>
    <submittedName>
        <fullName evidence="1">Uncharacterized protein</fullName>
    </submittedName>
</protein>
<dbReference type="EMBL" id="HBJA01051695">
    <property type="protein sequence ID" value="CAE0807199.1"/>
    <property type="molecule type" value="Transcribed_RNA"/>
</dbReference>
<organism evidence="1">
    <name type="scientific">Eutreptiella gymnastica</name>
    <dbReference type="NCBI Taxonomy" id="73025"/>
    <lineage>
        <taxon>Eukaryota</taxon>
        <taxon>Discoba</taxon>
        <taxon>Euglenozoa</taxon>
        <taxon>Euglenida</taxon>
        <taxon>Spirocuta</taxon>
        <taxon>Euglenophyceae</taxon>
        <taxon>Eutreptiales</taxon>
        <taxon>Eutreptiaceae</taxon>
        <taxon>Eutreptiella</taxon>
    </lineage>
</organism>
<accession>A0A7S4CV25</accession>
<reference evidence="1" key="1">
    <citation type="submission" date="2021-01" db="EMBL/GenBank/DDBJ databases">
        <authorList>
            <person name="Corre E."/>
            <person name="Pelletier E."/>
            <person name="Niang G."/>
            <person name="Scheremetjew M."/>
            <person name="Finn R."/>
            <person name="Kale V."/>
            <person name="Holt S."/>
            <person name="Cochrane G."/>
            <person name="Meng A."/>
            <person name="Brown T."/>
            <person name="Cohen L."/>
        </authorList>
    </citation>
    <scope>NUCLEOTIDE SEQUENCE</scope>
    <source>
        <strain evidence="1">CCMP1594</strain>
    </source>
</reference>
<proteinExistence type="predicted"/>